<name>A0A2T4Z283_9HYPH</name>
<keyword evidence="1" id="KW-0732">Signal</keyword>
<dbReference type="Proteomes" id="UP000241808">
    <property type="component" value="Unassembled WGS sequence"/>
</dbReference>
<evidence type="ECO:0000313" key="3">
    <source>
        <dbReference type="Proteomes" id="UP000241808"/>
    </source>
</evidence>
<reference evidence="2 3" key="1">
    <citation type="submission" date="2018-04" db="EMBL/GenBank/DDBJ databases">
        <title>Genomic Encyclopedia of Archaeal and Bacterial Type Strains, Phase II (KMG-II): from individual species to whole genera.</title>
        <authorList>
            <person name="Goeker M."/>
        </authorList>
    </citation>
    <scope>NUCLEOTIDE SEQUENCE [LARGE SCALE GENOMIC DNA]</scope>
    <source>
        <strain evidence="2 3">DSM 25521</strain>
    </source>
</reference>
<proteinExistence type="predicted"/>
<keyword evidence="3" id="KW-1185">Reference proteome</keyword>
<dbReference type="AlphaFoldDB" id="A0A2T4Z283"/>
<sequence>MRRFLRLAQALLAGALLPATAALADPRSCAQSADVVTAADYLLVDPQNAHRFWRDRYGAEAAYLLVRYGELPPAAALSLVERLAARQRPPERIEELRLVLLPPDRRLSALASGDAALSAAARSSSVQRALILDGEWPRVFADIAARATAPGGTASEETALARALDDVDDLEKLRLAALAEASGLRDLAGTLLASRADLSPWLAHIRRGPQAPTGEAELAALFAPIWFGRLVPGRAPPPRAALPADLAAAADRLEASRQPGSADLDRALALAQIAPATLMLANAINQSGDLRLAGEVAEPLLAAIRAGRQSAADVDGLRAMILERSVAVLGLDQARAVYGGVRRQPDMWTSGSALETLERSLARRALLAFARREGEAPARPQLLSPGFDWAGWRNAAEAIRAGEPAPDSYRGIEAELLHAMGRHGQALRLLRELGPYDENRQRAHGMLATLDQACTGLLSPHPWLGTPVFRFPPRLR</sequence>
<evidence type="ECO:0000313" key="2">
    <source>
        <dbReference type="EMBL" id="PTM54896.1"/>
    </source>
</evidence>
<dbReference type="EMBL" id="PZZL01000005">
    <property type="protein sequence ID" value="PTM54896.1"/>
    <property type="molecule type" value="Genomic_DNA"/>
</dbReference>
<evidence type="ECO:0000256" key="1">
    <source>
        <dbReference type="SAM" id="SignalP"/>
    </source>
</evidence>
<dbReference type="OrthoDB" id="8063471at2"/>
<comment type="caution">
    <text evidence="2">The sequence shown here is derived from an EMBL/GenBank/DDBJ whole genome shotgun (WGS) entry which is preliminary data.</text>
</comment>
<organism evidence="2 3">
    <name type="scientific">Phreatobacter oligotrophus</name>
    <dbReference type="NCBI Taxonomy" id="1122261"/>
    <lineage>
        <taxon>Bacteria</taxon>
        <taxon>Pseudomonadati</taxon>
        <taxon>Pseudomonadota</taxon>
        <taxon>Alphaproteobacteria</taxon>
        <taxon>Hyphomicrobiales</taxon>
        <taxon>Phreatobacteraceae</taxon>
        <taxon>Phreatobacter</taxon>
    </lineage>
</organism>
<feature type="signal peptide" evidence="1">
    <location>
        <begin position="1"/>
        <end position="24"/>
    </location>
</feature>
<dbReference type="RefSeq" id="WP_108177636.1">
    <property type="nucleotide sequence ID" value="NZ_PZZL01000005.1"/>
</dbReference>
<feature type="chain" id="PRO_5015431151" evidence="1">
    <location>
        <begin position="25"/>
        <end position="476"/>
    </location>
</feature>
<accession>A0A2T4Z283</accession>
<gene>
    <name evidence="2" type="ORF">C8P69_10546</name>
</gene>
<protein>
    <submittedName>
        <fullName evidence="2">Uncharacterized protein</fullName>
    </submittedName>
</protein>